<dbReference type="STRING" id="1263082.A0A068SAD0"/>
<keyword evidence="5 12" id="KW-0812">Transmembrane</keyword>
<evidence type="ECO:0000256" key="6">
    <source>
        <dbReference type="ARBA" id="ARBA00022989"/>
    </source>
</evidence>
<feature type="coiled-coil region" evidence="10">
    <location>
        <begin position="509"/>
        <end position="543"/>
    </location>
</feature>
<comment type="similarity">
    <text evidence="2">Belongs to the CASP family.</text>
</comment>
<gene>
    <name evidence="15" type="ORF">LCOR_09641.1</name>
</gene>
<evidence type="ECO:0000256" key="2">
    <source>
        <dbReference type="ARBA" id="ARBA00006415"/>
    </source>
</evidence>
<keyword evidence="7" id="KW-0333">Golgi apparatus</keyword>
<evidence type="ECO:0000256" key="10">
    <source>
        <dbReference type="SAM" id="Coils"/>
    </source>
</evidence>
<proteinExistence type="inferred from homology"/>
<dbReference type="VEuPathDB" id="FungiDB:LCOR_09641.1"/>
<dbReference type="InterPro" id="IPR057476">
    <property type="entry name" value="Cux_N"/>
</dbReference>
<reference evidence="15" key="1">
    <citation type="submission" date="2013-08" db="EMBL/GenBank/DDBJ databases">
        <title>Gene expansion shapes genome architecture in the human pathogen Lichtheimia corymbifera: an evolutionary genomics analysis in the ancient terrestrial Mucorales (Mucoromycotina).</title>
        <authorList>
            <person name="Schwartze V.U."/>
            <person name="Winter S."/>
            <person name="Shelest E."/>
            <person name="Marcet-Houben M."/>
            <person name="Horn F."/>
            <person name="Wehner S."/>
            <person name="Hoffmann K."/>
            <person name="Riege K."/>
            <person name="Sammeth M."/>
            <person name="Nowrousian M."/>
            <person name="Valiante V."/>
            <person name="Linde J."/>
            <person name="Jacobsen I.D."/>
            <person name="Marz M."/>
            <person name="Brakhage A.A."/>
            <person name="Gabaldon T."/>
            <person name="Bocker S."/>
            <person name="Voigt K."/>
        </authorList>
    </citation>
    <scope>NUCLEOTIDE SEQUENCE [LARGE SCALE GENOMIC DNA]</scope>
    <source>
        <strain evidence="15">FSU 9682</strain>
    </source>
</reference>
<feature type="compositionally biased region" description="Polar residues" evidence="11">
    <location>
        <begin position="462"/>
        <end position="477"/>
    </location>
</feature>
<keyword evidence="8 10" id="KW-0175">Coiled coil</keyword>
<evidence type="ECO:0000259" key="13">
    <source>
        <dbReference type="Pfam" id="PF08172"/>
    </source>
</evidence>
<feature type="compositionally biased region" description="Polar residues" evidence="11">
    <location>
        <begin position="152"/>
        <end position="163"/>
    </location>
</feature>
<evidence type="ECO:0000313" key="15">
    <source>
        <dbReference type="EMBL" id="CDH58792.1"/>
    </source>
</evidence>
<evidence type="ECO:0000313" key="16">
    <source>
        <dbReference type="Proteomes" id="UP000027586"/>
    </source>
</evidence>
<protein>
    <recommendedName>
        <fullName evidence="3">Protein CASP</fullName>
    </recommendedName>
</protein>
<evidence type="ECO:0000256" key="5">
    <source>
        <dbReference type="ARBA" id="ARBA00022692"/>
    </source>
</evidence>
<feature type="compositionally biased region" description="Polar residues" evidence="11">
    <location>
        <begin position="570"/>
        <end position="579"/>
    </location>
</feature>
<dbReference type="Proteomes" id="UP000027586">
    <property type="component" value="Unassembled WGS sequence"/>
</dbReference>
<keyword evidence="9 12" id="KW-0472">Membrane</keyword>
<dbReference type="Pfam" id="PF25398">
    <property type="entry name" value="CUX1_N"/>
    <property type="match status" value="1"/>
</dbReference>
<name>A0A068SAD0_9FUNG</name>
<feature type="region of interest" description="Disordered" evidence="11">
    <location>
        <begin position="570"/>
        <end position="598"/>
    </location>
</feature>
<evidence type="ECO:0000256" key="9">
    <source>
        <dbReference type="ARBA" id="ARBA00023136"/>
    </source>
</evidence>
<keyword evidence="4" id="KW-0813">Transport</keyword>
<dbReference type="InterPro" id="IPR012955">
    <property type="entry name" value="CASP_C"/>
</dbReference>
<evidence type="ECO:0000256" key="11">
    <source>
        <dbReference type="SAM" id="MobiDB-lite"/>
    </source>
</evidence>
<dbReference type="PANTHER" id="PTHR14043">
    <property type="entry name" value="CCAAT DISPLACEMENT PROTEIN-RELATED"/>
    <property type="match status" value="1"/>
</dbReference>
<keyword evidence="16" id="KW-1185">Reference proteome</keyword>
<evidence type="ECO:0000256" key="8">
    <source>
        <dbReference type="ARBA" id="ARBA00023054"/>
    </source>
</evidence>
<dbReference type="Pfam" id="PF08172">
    <property type="entry name" value="CASP_C"/>
    <property type="match status" value="1"/>
</dbReference>
<feature type="compositionally biased region" description="Basic and acidic residues" evidence="11">
    <location>
        <begin position="580"/>
        <end position="598"/>
    </location>
</feature>
<evidence type="ECO:0000256" key="3">
    <source>
        <dbReference type="ARBA" id="ARBA00018691"/>
    </source>
</evidence>
<evidence type="ECO:0000256" key="12">
    <source>
        <dbReference type="SAM" id="Phobius"/>
    </source>
</evidence>
<feature type="transmembrane region" description="Helical" evidence="12">
    <location>
        <begin position="645"/>
        <end position="666"/>
    </location>
</feature>
<feature type="domain" description="Cux N-terminal" evidence="14">
    <location>
        <begin position="7"/>
        <end position="119"/>
    </location>
</feature>
<feature type="compositionally biased region" description="Basic and acidic residues" evidence="11">
    <location>
        <begin position="164"/>
        <end position="186"/>
    </location>
</feature>
<organism evidence="15 16">
    <name type="scientific">Lichtheimia corymbifera JMRC:FSU:9682</name>
    <dbReference type="NCBI Taxonomy" id="1263082"/>
    <lineage>
        <taxon>Eukaryota</taxon>
        <taxon>Fungi</taxon>
        <taxon>Fungi incertae sedis</taxon>
        <taxon>Mucoromycota</taxon>
        <taxon>Mucoromycotina</taxon>
        <taxon>Mucoromycetes</taxon>
        <taxon>Mucorales</taxon>
        <taxon>Lichtheimiaceae</taxon>
        <taxon>Lichtheimia</taxon>
    </lineage>
</organism>
<comment type="caution">
    <text evidence="15">The sequence shown here is derived from an EMBL/GenBank/DDBJ whole genome shotgun (WGS) entry which is preliminary data.</text>
</comment>
<feature type="domain" description="CASP C-terminal" evidence="13">
    <location>
        <begin position="424"/>
        <end position="669"/>
    </location>
</feature>
<dbReference type="GO" id="GO:0006891">
    <property type="term" value="P:intra-Golgi vesicle-mediated transport"/>
    <property type="evidence" value="ECO:0007669"/>
    <property type="project" value="InterPro"/>
</dbReference>
<dbReference type="AlphaFoldDB" id="A0A068SAD0"/>
<comment type="subcellular location">
    <subcellularLocation>
        <location evidence="1">Golgi apparatus membrane</location>
        <topology evidence="1">Single-pass type IV membrane protein</topology>
    </subcellularLocation>
</comment>
<dbReference type="PANTHER" id="PTHR14043:SF2">
    <property type="entry name" value="HOMEOBOX PROTEIN CUT"/>
    <property type="match status" value="1"/>
</dbReference>
<dbReference type="GO" id="GO:0000139">
    <property type="term" value="C:Golgi membrane"/>
    <property type="evidence" value="ECO:0007669"/>
    <property type="project" value="UniProtKB-SubCell"/>
</dbReference>
<evidence type="ECO:0000256" key="4">
    <source>
        <dbReference type="ARBA" id="ARBA00022448"/>
    </source>
</evidence>
<evidence type="ECO:0000259" key="14">
    <source>
        <dbReference type="Pfam" id="PF25398"/>
    </source>
</evidence>
<sequence>MATTNDDNSNFASAIQFWKGVGLPNLQRQLDQQGLSIVENQKDGLVSRKKLAEQTREFKKLPDDDKLQQFKALLKGYQAEIDNITRRTKYAESSFLTLYKVLADAPDPAPLFEAAIDQSLKNVDYDSIKKENDALRSELEEARRQADRLSTMEKTNQDLQQKLTKLEKSSDERRSEELLQKEQDMKQQYNDKIRSYKERELDLQRQLNQALDQLTQLQHTHDDAQAQLLNHNQKYDEEVVGKLAELDIVMMDLERANGRIVELERKNDDLREELDATRSESKDVNENADTQQQDAAISKLIKDVDTYKDLLQKTETRLSKRVKELSSEVKSLHEEKETLSKKLQGFDDYDDIKRELQIMKYVEFGDEEGFDAQDVLKEEDHQMRESLEVRLMEKNKRLENEYTQLKVSFSNLESELEEKGKIYDELKDKNSNLASLVQRLEEDLLRLGQKPATESLVDELTRTPSSTNLATSNSQPRTPDYGSPRVSYDANSNPNKEDKSILPIVMSQRDRFRQRAAELEEQTRNLEVKLQDMHGEVDTLKQDNLKLYERLRFVHVWKEEQNRGTVNRSTSINMASSSSGHRDVRRGSINKGHDDPTDKYGKIYEESMNPFVQFHRKEETRRYNALNPAEKLTFNLTRMLFSHRWSRYFLIIYSLLLHLLVVVTLYQLSLWECRHDHETINLPTINEDPVGAAFKADPKL</sequence>
<evidence type="ECO:0000256" key="1">
    <source>
        <dbReference type="ARBA" id="ARBA00004409"/>
    </source>
</evidence>
<feature type="region of interest" description="Disordered" evidence="11">
    <location>
        <begin position="146"/>
        <end position="186"/>
    </location>
</feature>
<feature type="coiled-coil region" evidence="10">
    <location>
        <begin position="384"/>
        <end position="450"/>
    </location>
</feature>
<dbReference type="OrthoDB" id="10257567at2759"/>
<dbReference type="EMBL" id="CBTN010000061">
    <property type="protein sequence ID" value="CDH58792.1"/>
    <property type="molecule type" value="Genomic_DNA"/>
</dbReference>
<feature type="region of interest" description="Disordered" evidence="11">
    <location>
        <begin position="455"/>
        <end position="500"/>
    </location>
</feature>
<evidence type="ECO:0000256" key="7">
    <source>
        <dbReference type="ARBA" id="ARBA00023034"/>
    </source>
</evidence>
<keyword evidence="6 12" id="KW-1133">Transmembrane helix</keyword>
<accession>A0A068SAD0</accession>